<dbReference type="EMBL" id="VJNB01000009">
    <property type="protein sequence ID" value="TSE19002.1"/>
    <property type="molecule type" value="Genomic_DNA"/>
</dbReference>
<keyword evidence="3" id="KW-1185">Reference proteome</keyword>
<sequence length="100" mass="10900">MNPMPSTPATAPNERRPWFREPIMWLVVGGPLAVVVASLITVWIAVRHADTVLPREAAPARVAEPLERLSPEERLQAEKAVLPAGQARNHVVSPTLPKGD</sequence>
<comment type="caution">
    <text evidence="2">The sequence shown here is derived from an EMBL/GenBank/DDBJ whole genome shotgun (WGS) entry which is preliminary data.</text>
</comment>
<keyword evidence="1" id="KW-0812">Transmembrane</keyword>
<feature type="transmembrane region" description="Helical" evidence="1">
    <location>
        <begin position="23"/>
        <end position="46"/>
    </location>
</feature>
<keyword evidence="1" id="KW-1133">Transmembrane helix</keyword>
<protein>
    <recommendedName>
        <fullName evidence="4">Nitrogen fixation protein FixH</fullName>
    </recommendedName>
</protein>
<evidence type="ECO:0000313" key="3">
    <source>
        <dbReference type="Proteomes" id="UP000315736"/>
    </source>
</evidence>
<accession>A0A554W609</accession>
<proteinExistence type="predicted"/>
<gene>
    <name evidence="2" type="ORF">Talka_01766</name>
</gene>
<reference evidence="2 3" key="1">
    <citation type="submission" date="2019-07" db="EMBL/GenBank/DDBJ databases">
        <title>Tepidimonas alkaliphilus YIM 72238 draft genome.</title>
        <authorList>
            <person name="Da Costa M.S."/>
            <person name="Froufe H.J.C."/>
            <person name="Egas C."/>
            <person name="Albuquerque L."/>
        </authorList>
    </citation>
    <scope>NUCLEOTIDE SEQUENCE [LARGE SCALE GENOMIC DNA]</scope>
    <source>
        <strain evidence="2 3">YIM 72238</strain>
    </source>
</reference>
<evidence type="ECO:0000256" key="1">
    <source>
        <dbReference type="SAM" id="Phobius"/>
    </source>
</evidence>
<name>A0A554W609_9BURK</name>
<evidence type="ECO:0000313" key="2">
    <source>
        <dbReference type="EMBL" id="TSE19002.1"/>
    </source>
</evidence>
<dbReference type="Proteomes" id="UP000315736">
    <property type="component" value="Unassembled WGS sequence"/>
</dbReference>
<organism evidence="2 3">
    <name type="scientific">Tepidimonas alkaliphilus</name>
    <dbReference type="NCBI Taxonomy" id="2588942"/>
    <lineage>
        <taxon>Bacteria</taxon>
        <taxon>Pseudomonadati</taxon>
        <taxon>Pseudomonadota</taxon>
        <taxon>Betaproteobacteria</taxon>
        <taxon>Burkholderiales</taxon>
        <taxon>Tepidimonas</taxon>
    </lineage>
</organism>
<keyword evidence="1" id="KW-0472">Membrane</keyword>
<evidence type="ECO:0008006" key="4">
    <source>
        <dbReference type="Google" id="ProtNLM"/>
    </source>
</evidence>
<dbReference type="AlphaFoldDB" id="A0A554W609"/>